<dbReference type="InterPro" id="IPR038765">
    <property type="entry name" value="Papain-like_cys_pep_sf"/>
</dbReference>
<dbReference type="SUPFAM" id="SSF54001">
    <property type="entry name" value="Cysteine proteinases"/>
    <property type="match status" value="1"/>
</dbReference>
<organism evidence="5 6">
    <name type="scientific">Legionella lytica</name>
    <dbReference type="NCBI Taxonomy" id="96232"/>
    <lineage>
        <taxon>Bacteria</taxon>
        <taxon>Pseudomonadati</taxon>
        <taxon>Pseudomonadota</taxon>
        <taxon>Gammaproteobacteria</taxon>
        <taxon>Legionellales</taxon>
        <taxon>Legionellaceae</taxon>
        <taxon>Legionella</taxon>
    </lineage>
</organism>
<feature type="region of interest" description="Disordered" evidence="3">
    <location>
        <begin position="699"/>
        <end position="720"/>
    </location>
</feature>
<feature type="domain" description="Ubiquitin-like protease family profile" evidence="4">
    <location>
        <begin position="971"/>
        <end position="1075"/>
    </location>
</feature>
<evidence type="ECO:0000259" key="4">
    <source>
        <dbReference type="Pfam" id="PF02902"/>
    </source>
</evidence>
<feature type="compositionally biased region" description="Polar residues" evidence="3">
    <location>
        <begin position="645"/>
        <end position="663"/>
    </location>
</feature>
<dbReference type="InterPro" id="IPR003653">
    <property type="entry name" value="Peptidase_C48_C"/>
</dbReference>
<reference evidence="5" key="1">
    <citation type="submission" date="2021-03" db="EMBL/GenBank/DDBJ databases">
        <title>Legionella lytica PCM 2298.</title>
        <authorList>
            <person name="Koper P."/>
        </authorList>
    </citation>
    <scope>NUCLEOTIDE SEQUENCE</scope>
    <source>
        <strain evidence="5">PCM 2298</strain>
    </source>
</reference>
<accession>A0ABY4Y5D1</accession>
<feature type="compositionally biased region" description="Low complexity" evidence="3">
    <location>
        <begin position="699"/>
        <end position="711"/>
    </location>
</feature>
<evidence type="ECO:0000256" key="2">
    <source>
        <dbReference type="ARBA" id="ARBA00022801"/>
    </source>
</evidence>
<dbReference type="Gene3D" id="3.40.395.10">
    <property type="entry name" value="Adenoviral Proteinase, Chain A"/>
    <property type="match status" value="1"/>
</dbReference>
<sequence>MTKRNRDYNGYDDESDTLRSGESYSKANRSGYSYEHHSRRHQVVAEVGLIEDNPFYRLQRHLYILTEQKKKFNSINSPDAQFRKEVKELFNSFEYAVLSFEDWIKKREHIDGGKHIINKTISFIFLNLGQLLEFTDVSLSANKLALIIRELEQPTLQTPTLISRAFYGLGTIADANRLNGKIPTALIENLLNQLLQFPRLTDQELSSCITGLGSLASGLDTPIKTELIHQLLMRVNSNTSENRESIIRITTLLSRMSREDKLTTPIDSALIQSLIEKFYNVPDLTETNHHKMLTGLEWFIYSKKFHGDFDAHIIPKLLEYGLSRDRSLYLNLGFSILQQLTQGNHLRGAIDFSLIINKFNKRTPDIGYISELIYITGILAQKGHLKALSPQVVQELIDTLSKVTCHDERHVGDIFTGLGLLIQTQHVNINQINQLNGCLAPLLNELPLQKRSPVNAEKILFGLVELRTKMRCNDEQLHQIIHSALASKNPMAPRELIRYIDWFTKLSQVYPIAPLNHSFENLLSSIHFQVNTLNTEERERFDRMLLALPNRTWAKSLSIKLGMPTVQTRPAPLHRDEDVPMQESNTSQQKTSQVRSSPPTRTILPVRGAPVRMPIQRTETTTEQRQSSVLSAPIQHTQRTRTESRSLQLRPSQSNSSDRPESWNTAYRSNALFKAIADRNMHQLSVLLGVNFPIRTHVNSGQSTSSSTGNNHRGNHSQVERDDHHVANAAVTQLLEKTQPNALRILITQANAAYFELLLRACSNHTRYQLAQKNALRPIMLYLPIQELERYIPNLLGLEFYRDSTALVKLVNALKTRATEHPEELERIKQLQIQLLDRAIEFHTRLHHPNVLSILRTEKALTLRMTANTNQSSLTQIPQRMFAPQPQRVVQPQRLVINRRYHYETEDMNRILLLRLRNLNLSEENTPSLSVLSAANMSDGTQGNRVLDILNQYFAGNEGQLVINSQIEHNLIIPIVHNNHWVGIRIHLKPGESPQITYYNTVSNYEYDDELQVSILLEVNRALLNHTSWTQPSIRHHDKTLIQDDASSCGPLLIESIYCHLTNRSWRQTNPPELLAEKIRRQQLKLLEEKDPQFYHRFYTHQAEQSEQNNTMKMS</sequence>
<feature type="compositionally biased region" description="Polar residues" evidence="3">
    <location>
        <begin position="627"/>
        <end position="637"/>
    </location>
</feature>
<evidence type="ECO:0000256" key="3">
    <source>
        <dbReference type="SAM" id="MobiDB-lite"/>
    </source>
</evidence>
<dbReference type="InterPro" id="IPR016024">
    <property type="entry name" value="ARM-type_fold"/>
</dbReference>
<dbReference type="EMBL" id="CP071527">
    <property type="protein sequence ID" value="USQ12821.1"/>
    <property type="molecule type" value="Genomic_DNA"/>
</dbReference>
<keyword evidence="6" id="KW-1185">Reference proteome</keyword>
<feature type="compositionally biased region" description="Low complexity" evidence="3">
    <location>
        <begin position="616"/>
        <end position="626"/>
    </location>
</feature>
<evidence type="ECO:0000256" key="1">
    <source>
        <dbReference type="ARBA" id="ARBA00022670"/>
    </source>
</evidence>
<dbReference type="Pfam" id="PF02902">
    <property type="entry name" value="Peptidase_C48"/>
    <property type="match status" value="1"/>
</dbReference>
<dbReference type="Proteomes" id="UP001057474">
    <property type="component" value="Chromosome"/>
</dbReference>
<dbReference type="SUPFAM" id="SSF48371">
    <property type="entry name" value="ARM repeat"/>
    <property type="match status" value="1"/>
</dbReference>
<keyword evidence="1" id="KW-0645">Protease</keyword>
<evidence type="ECO:0000313" key="5">
    <source>
        <dbReference type="EMBL" id="USQ12821.1"/>
    </source>
</evidence>
<evidence type="ECO:0000313" key="6">
    <source>
        <dbReference type="Proteomes" id="UP001057474"/>
    </source>
</evidence>
<dbReference type="RefSeq" id="WP_252579036.1">
    <property type="nucleotide sequence ID" value="NZ_CP071527.1"/>
</dbReference>
<feature type="compositionally biased region" description="Polar residues" evidence="3">
    <location>
        <begin position="582"/>
        <end position="600"/>
    </location>
</feature>
<gene>
    <name evidence="5" type="ORF">J2N86_08880</name>
</gene>
<feature type="region of interest" description="Disordered" evidence="3">
    <location>
        <begin position="564"/>
        <end position="663"/>
    </location>
</feature>
<protein>
    <recommendedName>
        <fullName evidence="4">Ubiquitin-like protease family profile domain-containing protein</fullName>
    </recommendedName>
</protein>
<feature type="region of interest" description="Disordered" evidence="3">
    <location>
        <begin position="1"/>
        <end position="33"/>
    </location>
</feature>
<keyword evidence="2" id="KW-0378">Hydrolase</keyword>
<proteinExistence type="predicted"/>
<name>A0ABY4Y5D1_9GAMM</name>
<feature type="compositionally biased region" description="Polar residues" evidence="3">
    <location>
        <begin position="18"/>
        <end position="31"/>
    </location>
</feature>